<feature type="transmembrane region" description="Helical" evidence="10">
    <location>
        <begin position="434"/>
        <end position="458"/>
    </location>
</feature>
<dbReference type="PROSITE" id="PS01047">
    <property type="entry name" value="HMA_1"/>
    <property type="match status" value="1"/>
</dbReference>
<dbReference type="Pfam" id="PF00122">
    <property type="entry name" value="E1-E2_ATPase"/>
    <property type="match status" value="1"/>
</dbReference>
<dbReference type="InterPro" id="IPR018303">
    <property type="entry name" value="ATPase_P-typ_P_site"/>
</dbReference>
<dbReference type="InterPro" id="IPR027256">
    <property type="entry name" value="P-typ_ATPase_IB"/>
</dbReference>
<evidence type="ECO:0000256" key="8">
    <source>
        <dbReference type="ARBA" id="ARBA00022989"/>
    </source>
</evidence>
<dbReference type="InterPro" id="IPR008250">
    <property type="entry name" value="ATPase_P-typ_transduc_dom_A_sf"/>
</dbReference>
<dbReference type="InterPro" id="IPR044492">
    <property type="entry name" value="P_typ_ATPase_HD_dom"/>
</dbReference>
<feature type="transmembrane region" description="Helical" evidence="10">
    <location>
        <begin position="281"/>
        <end position="301"/>
    </location>
</feature>
<dbReference type="SUPFAM" id="SSF55008">
    <property type="entry name" value="HMA, heavy metal-associated domain"/>
    <property type="match status" value="2"/>
</dbReference>
<dbReference type="SUPFAM" id="SSF56784">
    <property type="entry name" value="HAD-like"/>
    <property type="match status" value="1"/>
</dbReference>
<feature type="transmembrane region" description="Helical" evidence="10">
    <location>
        <begin position="242"/>
        <end position="261"/>
    </location>
</feature>
<organism evidence="12 13">
    <name type="scientific">Noviherbaspirillum album</name>
    <dbReference type="NCBI Taxonomy" id="3080276"/>
    <lineage>
        <taxon>Bacteria</taxon>
        <taxon>Pseudomonadati</taxon>
        <taxon>Pseudomonadota</taxon>
        <taxon>Betaproteobacteria</taxon>
        <taxon>Burkholderiales</taxon>
        <taxon>Oxalobacteraceae</taxon>
        <taxon>Noviherbaspirillum</taxon>
    </lineage>
</organism>
<dbReference type="SFLD" id="SFLDG00002">
    <property type="entry name" value="C1.7:_P-type_atpase_like"/>
    <property type="match status" value="1"/>
</dbReference>
<dbReference type="Gene3D" id="3.30.70.100">
    <property type="match status" value="2"/>
</dbReference>
<gene>
    <name evidence="12" type="ORF">RY831_24240</name>
</gene>
<evidence type="ECO:0000313" key="12">
    <source>
        <dbReference type="EMBL" id="MEC4722278.1"/>
    </source>
</evidence>
<dbReference type="CDD" id="cd02094">
    <property type="entry name" value="P-type_ATPase_Cu-like"/>
    <property type="match status" value="1"/>
</dbReference>
<dbReference type="InterPro" id="IPR001757">
    <property type="entry name" value="P_typ_ATPase"/>
</dbReference>
<keyword evidence="4 10" id="KW-0479">Metal-binding</keyword>
<dbReference type="InterPro" id="IPR023299">
    <property type="entry name" value="ATPase_P-typ_cyto_dom_N"/>
</dbReference>
<keyword evidence="13" id="KW-1185">Reference proteome</keyword>
<evidence type="ECO:0000256" key="7">
    <source>
        <dbReference type="ARBA" id="ARBA00022967"/>
    </source>
</evidence>
<keyword evidence="5 10" id="KW-0547">Nucleotide-binding</keyword>
<feature type="transmembrane region" description="Helical" evidence="10">
    <location>
        <begin position="464"/>
        <end position="487"/>
    </location>
</feature>
<dbReference type="Proteomes" id="UP001352263">
    <property type="component" value="Unassembled WGS sequence"/>
</dbReference>
<keyword evidence="7" id="KW-1278">Translocase</keyword>
<evidence type="ECO:0000256" key="4">
    <source>
        <dbReference type="ARBA" id="ARBA00022723"/>
    </source>
</evidence>
<dbReference type="Gene3D" id="3.40.50.1000">
    <property type="entry name" value="HAD superfamily/HAD-like"/>
    <property type="match status" value="1"/>
</dbReference>
<keyword evidence="10" id="KW-1003">Cell membrane</keyword>
<dbReference type="InterPro" id="IPR006121">
    <property type="entry name" value="HMA_dom"/>
</dbReference>
<keyword evidence="9 10" id="KW-0472">Membrane</keyword>
<dbReference type="Pfam" id="PF00702">
    <property type="entry name" value="Hydrolase"/>
    <property type="match status" value="1"/>
</dbReference>
<dbReference type="InterPro" id="IPR023214">
    <property type="entry name" value="HAD_sf"/>
</dbReference>
<dbReference type="CDD" id="cd00371">
    <property type="entry name" value="HMA"/>
    <property type="match status" value="1"/>
</dbReference>
<evidence type="ECO:0000256" key="9">
    <source>
        <dbReference type="ARBA" id="ARBA00023136"/>
    </source>
</evidence>
<evidence type="ECO:0000256" key="1">
    <source>
        <dbReference type="ARBA" id="ARBA00004127"/>
    </source>
</evidence>
<proteinExistence type="inferred from homology"/>
<keyword evidence="8 10" id="KW-1133">Transmembrane helix</keyword>
<feature type="transmembrane region" description="Helical" evidence="10">
    <location>
        <begin position="208"/>
        <end position="230"/>
    </location>
</feature>
<feature type="transmembrane region" description="Helical" evidence="10">
    <location>
        <begin position="783"/>
        <end position="802"/>
    </location>
</feature>
<feature type="transmembrane region" description="Helical" evidence="10">
    <location>
        <begin position="808"/>
        <end position="830"/>
    </location>
</feature>
<dbReference type="SFLD" id="SFLDF00027">
    <property type="entry name" value="p-type_atpase"/>
    <property type="match status" value="1"/>
</dbReference>
<dbReference type="Pfam" id="PF00403">
    <property type="entry name" value="HMA"/>
    <property type="match status" value="1"/>
</dbReference>
<dbReference type="PROSITE" id="PS50846">
    <property type="entry name" value="HMA_2"/>
    <property type="match status" value="1"/>
</dbReference>
<comment type="subcellular location">
    <subcellularLocation>
        <location evidence="10">Cell membrane</location>
    </subcellularLocation>
    <subcellularLocation>
        <location evidence="1">Endomembrane system</location>
        <topology evidence="1">Multi-pass membrane protein</topology>
    </subcellularLocation>
</comment>
<comment type="caution">
    <text evidence="12">The sequence shown here is derived from an EMBL/GenBank/DDBJ whole genome shotgun (WGS) entry which is preliminary data.</text>
</comment>
<dbReference type="SUPFAM" id="SSF81665">
    <property type="entry name" value="Calcium ATPase, transmembrane domain M"/>
    <property type="match status" value="1"/>
</dbReference>
<protein>
    <submittedName>
        <fullName evidence="12">Heavy metal translocating P-type ATPase</fullName>
    </submittedName>
</protein>
<dbReference type="NCBIfam" id="TIGR01525">
    <property type="entry name" value="ATPase-IB_hvy"/>
    <property type="match status" value="1"/>
</dbReference>
<dbReference type="EMBL" id="JAWIIV010000027">
    <property type="protein sequence ID" value="MEC4722278.1"/>
    <property type="molecule type" value="Genomic_DNA"/>
</dbReference>
<dbReference type="InterPro" id="IPR059000">
    <property type="entry name" value="ATPase_P-type_domA"/>
</dbReference>
<dbReference type="NCBIfam" id="TIGR01511">
    <property type="entry name" value="ATPase-IB1_Cu"/>
    <property type="match status" value="1"/>
</dbReference>
<dbReference type="PANTHER" id="PTHR43520">
    <property type="entry name" value="ATP7, ISOFORM B"/>
    <property type="match status" value="1"/>
</dbReference>
<sequence>MASVVPISNRLEPTSTERIDLPISGMSCASCARRVEKQLSGVPGVQRAGVNFASSRATVEYNPQQVGIRDLLDEVRKTGYEAAGSAKAEFVVDDSARPSGSSVQLEGHLNSQAGIVSTNFNLATRTVRIDYLADIVDLGTIRNAIQSFGYQITDMPNEESKDDEAGNSEEYRSLRRKFWVAAVLSLPVLVMAMAHGRIALLDFPGMNWVQLVLTTPVVFYSGSQFFRGAVAAFRHRAADMNTLIAIGTGAAYVYSIAATVMPHWFIGTTGAAMEKMDSMQVPVYFEVASIIIALIVLGRLLESRAKGQTSDAIRKLMSLQAKTARVLRNDQELDIAVEEVVPGDIVIVRPGEKIPVDGIVIDGASAVDESMLTGESLPVEKKVDDEVFGSTLNKTGAFRLRATKVGKDTALQQIVRLVQDAQGSKAPIARLADVISGIFTPVVLCIAVASFMVWFVVAPLDIRFAMALSAFVTVLIIACPCALGLATPTAIMVGTGKGAENGVLVKGGESLETAHKLQAIILDKTGTITRGKPALTDVVVDPAFGQLGENELLRLVASAERGSEHPLGEAIVQGALARHLQLTNATSFDSVTGKGVTAVVDGRQLLLGNVRLMQDRGIEVSSAQTDATRLASEGKTPMYVAIDDRFAGLVAVADEIKPESKEAIAAMQRLGLEVLMVTGDNRRTAEAVAKQVGITRVFADVLPEGKVEVIKRLQQEKKVVGMVGDGINDAPALAQADVGIAIGTGTDVAIEASDITLLKGDLRGVVTGIALSRATMRTIKQNLFWAFIYNALGIPVAAGLLYPFTGWLLSPIIASAAMSLSSVSVVVNSLRLRQFKPTT</sequence>
<dbReference type="RefSeq" id="WP_326508953.1">
    <property type="nucleotide sequence ID" value="NZ_JAWIIV010000027.1"/>
</dbReference>
<evidence type="ECO:0000256" key="5">
    <source>
        <dbReference type="ARBA" id="ARBA00022741"/>
    </source>
</evidence>
<evidence type="ECO:0000259" key="11">
    <source>
        <dbReference type="PROSITE" id="PS50846"/>
    </source>
</evidence>
<dbReference type="Gene3D" id="2.70.150.10">
    <property type="entry name" value="Calcium-transporting ATPase, cytoplasmic transduction domain A"/>
    <property type="match status" value="1"/>
</dbReference>
<evidence type="ECO:0000256" key="10">
    <source>
        <dbReference type="RuleBase" id="RU362081"/>
    </source>
</evidence>
<dbReference type="InterPro" id="IPR017969">
    <property type="entry name" value="Heavy-metal-associated_CS"/>
</dbReference>
<evidence type="ECO:0000256" key="3">
    <source>
        <dbReference type="ARBA" id="ARBA00022692"/>
    </source>
</evidence>
<keyword evidence="3 10" id="KW-0812">Transmembrane</keyword>
<evidence type="ECO:0000313" key="13">
    <source>
        <dbReference type="Proteomes" id="UP001352263"/>
    </source>
</evidence>
<reference evidence="12 13" key="1">
    <citation type="submission" date="2023-10" db="EMBL/GenBank/DDBJ databases">
        <title>Noviherbaspirillum sp. CPCC 100848 genome assembly.</title>
        <authorList>
            <person name="Li X.Y."/>
            <person name="Fang X.M."/>
        </authorList>
    </citation>
    <scope>NUCLEOTIDE SEQUENCE [LARGE SCALE GENOMIC DNA]</scope>
    <source>
        <strain evidence="12 13">CPCC 100848</strain>
    </source>
</reference>
<keyword evidence="6 10" id="KW-0067">ATP-binding</keyword>
<dbReference type="PRINTS" id="PR00119">
    <property type="entry name" value="CATATPASE"/>
</dbReference>
<dbReference type="InterPro" id="IPR036163">
    <property type="entry name" value="HMA_dom_sf"/>
</dbReference>
<dbReference type="PROSITE" id="PS00154">
    <property type="entry name" value="ATPASE_E1_E2"/>
    <property type="match status" value="1"/>
</dbReference>
<dbReference type="InterPro" id="IPR023298">
    <property type="entry name" value="ATPase_P-typ_TM_dom_sf"/>
</dbReference>
<name>A0ABU6JFF7_9BURK</name>
<dbReference type="PANTHER" id="PTHR43520:SF8">
    <property type="entry name" value="P-TYPE CU(+) TRANSPORTER"/>
    <property type="match status" value="1"/>
</dbReference>
<accession>A0ABU6JFF7</accession>
<dbReference type="SFLD" id="SFLDS00003">
    <property type="entry name" value="Haloacid_Dehalogenase"/>
    <property type="match status" value="1"/>
</dbReference>
<dbReference type="InterPro" id="IPR036412">
    <property type="entry name" value="HAD-like_sf"/>
</dbReference>
<dbReference type="NCBIfam" id="TIGR01494">
    <property type="entry name" value="ATPase_P-type"/>
    <property type="match status" value="1"/>
</dbReference>
<comment type="similarity">
    <text evidence="2 10">Belongs to the cation transport ATPase (P-type) (TC 3.A.3) family. Type IB subfamily.</text>
</comment>
<evidence type="ECO:0000256" key="2">
    <source>
        <dbReference type="ARBA" id="ARBA00006024"/>
    </source>
</evidence>
<feature type="transmembrane region" description="Helical" evidence="10">
    <location>
        <begin position="178"/>
        <end position="196"/>
    </location>
</feature>
<feature type="domain" description="HMA" evidence="11">
    <location>
        <begin position="17"/>
        <end position="83"/>
    </location>
</feature>
<dbReference type="PRINTS" id="PR00942">
    <property type="entry name" value="CUATPASEI"/>
</dbReference>
<dbReference type="Gene3D" id="3.40.1110.10">
    <property type="entry name" value="Calcium-transporting ATPase, cytoplasmic domain N"/>
    <property type="match status" value="1"/>
</dbReference>
<dbReference type="SUPFAM" id="SSF81653">
    <property type="entry name" value="Calcium ATPase, transduction domain A"/>
    <property type="match status" value="1"/>
</dbReference>
<evidence type="ECO:0000256" key="6">
    <source>
        <dbReference type="ARBA" id="ARBA00022840"/>
    </source>
</evidence>